<dbReference type="RefSeq" id="WP_046771543.1">
    <property type="nucleotide sequence ID" value="NZ_LBMC01000044.1"/>
</dbReference>
<evidence type="ECO:0000313" key="4">
    <source>
        <dbReference type="Proteomes" id="UP000182977"/>
    </source>
</evidence>
<accession>A0A1H2LAQ5</accession>
<dbReference type="PRINTS" id="PR00081">
    <property type="entry name" value="GDHRDH"/>
</dbReference>
<keyword evidence="4" id="KW-1185">Reference proteome</keyword>
<dbReference type="AlphaFoldDB" id="A0A1H2LAQ5"/>
<evidence type="ECO:0000256" key="2">
    <source>
        <dbReference type="ARBA" id="ARBA00023002"/>
    </source>
</evidence>
<dbReference type="PRINTS" id="PR00080">
    <property type="entry name" value="SDRFAMILY"/>
</dbReference>
<keyword evidence="2" id="KW-0560">Oxidoreductase</keyword>
<evidence type="ECO:0000313" key="3">
    <source>
        <dbReference type="EMBL" id="SDU77999.1"/>
    </source>
</evidence>
<dbReference type="InterPro" id="IPR002347">
    <property type="entry name" value="SDR_fam"/>
</dbReference>
<comment type="similarity">
    <text evidence="1">Belongs to the short-chain dehydrogenases/reductases (SDR) family.</text>
</comment>
<dbReference type="FunFam" id="3.40.50.720:FF:000084">
    <property type="entry name" value="Short-chain dehydrogenase reductase"/>
    <property type="match status" value="1"/>
</dbReference>
<dbReference type="STRING" id="419479.SAMN04488563_5683"/>
<proteinExistence type="inferred from homology"/>
<dbReference type="EMBL" id="LT629791">
    <property type="protein sequence ID" value="SDU77999.1"/>
    <property type="molecule type" value="Genomic_DNA"/>
</dbReference>
<dbReference type="PANTHER" id="PTHR43639:SF1">
    <property type="entry name" value="SHORT-CHAIN DEHYDROGENASE_REDUCTASE FAMILY PROTEIN"/>
    <property type="match status" value="1"/>
</dbReference>
<dbReference type="PANTHER" id="PTHR43639">
    <property type="entry name" value="OXIDOREDUCTASE, SHORT-CHAIN DEHYDROGENASE/REDUCTASE FAMILY (AFU_ORTHOLOGUE AFUA_5G02870)"/>
    <property type="match status" value="1"/>
</dbReference>
<name>A0A1H2LAQ5_9ACTN</name>
<evidence type="ECO:0000256" key="1">
    <source>
        <dbReference type="ARBA" id="ARBA00006484"/>
    </source>
</evidence>
<dbReference type="SUPFAM" id="SSF51735">
    <property type="entry name" value="NAD(P)-binding Rossmann-fold domains"/>
    <property type="match status" value="1"/>
</dbReference>
<organism evidence="3 4">
    <name type="scientific">Jiangella alkaliphila</name>
    <dbReference type="NCBI Taxonomy" id="419479"/>
    <lineage>
        <taxon>Bacteria</taxon>
        <taxon>Bacillati</taxon>
        <taxon>Actinomycetota</taxon>
        <taxon>Actinomycetes</taxon>
        <taxon>Jiangellales</taxon>
        <taxon>Jiangellaceae</taxon>
        <taxon>Jiangella</taxon>
    </lineage>
</organism>
<reference evidence="4" key="1">
    <citation type="submission" date="2016-10" db="EMBL/GenBank/DDBJ databases">
        <authorList>
            <person name="Varghese N."/>
            <person name="Submissions S."/>
        </authorList>
    </citation>
    <scope>NUCLEOTIDE SEQUENCE [LARGE SCALE GENOMIC DNA]</scope>
    <source>
        <strain evidence="4">DSM 45079</strain>
    </source>
</reference>
<dbReference type="Gene3D" id="3.40.50.720">
    <property type="entry name" value="NAD(P)-binding Rossmann-like Domain"/>
    <property type="match status" value="1"/>
</dbReference>
<dbReference type="OrthoDB" id="286404at2"/>
<dbReference type="GO" id="GO:0016491">
    <property type="term" value="F:oxidoreductase activity"/>
    <property type="evidence" value="ECO:0007669"/>
    <property type="project" value="UniProtKB-KW"/>
</dbReference>
<dbReference type="InterPro" id="IPR036291">
    <property type="entry name" value="NAD(P)-bd_dom_sf"/>
</dbReference>
<sequence>MSVAVVIGGSAGIGQAAAVAAAHRGFGVVVTYRRHPEGADETIRAVKELGGTAVALPLDVGDAASFGAFAERLRETIAATWPGGRVEALVNNAGIGEMALLGDITDEQYERLHRVLLKGPLFLTQALLPLLADGAAIVNTTSTSTNPAGVTPGYSVYAAMKGGLVVLTRYLAKELAGRGIRVNSVSPGPTRTRLGDDAFDRFPELIAPQAARTALGRIGAPDDIGAVIAFLLSDDARWITGQDIEASGGYDL</sequence>
<protein>
    <submittedName>
        <fullName evidence="3">NAD(P)-dependent dehydrogenase, short-chain alcohol dehydrogenase family</fullName>
    </submittedName>
</protein>
<gene>
    <name evidence="3" type="ORF">SAMN04488563_5683</name>
</gene>
<dbReference type="Pfam" id="PF13561">
    <property type="entry name" value="adh_short_C2"/>
    <property type="match status" value="1"/>
</dbReference>
<dbReference type="Proteomes" id="UP000182977">
    <property type="component" value="Chromosome I"/>
</dbReference>